<name>A0A183T4A2_SCHSO</name>
<proteinExistence type="predicted"/>
<keyword evidence="2" id="KW-1185">Reference proteome</keyword>
<reference evidence="1 2" key="2">
    <citation type="submission" date="2018-11" db="EMBL/GenBank/DDBJ databases">
        <authorList>
            <consortium name="Pathogen Informatics"/>
        </authorList>
    </citation>
    <scope>NUCLEOTIDE SEQUENCE [LARGE SCALE GENOMIC DNA]</scope>
    <source>
        <strain evidence="1 2">NST_G2</strain>
    </source>
</reference>
<dbReference type="Proteomes" id="UP000275846">
    <property type="component" value="Unassembled WGS sequence"/>
</dbReference>
<evidence type="ECO:0000313" key="2">
    <source>
        <dbReference type="Proteomes" id="UP000275846"/>
    </source>
</evidence>
<evidence type="ECO:0000313" key="3">
    <source>
        <dbReference type="WBParaSite" id="SSLN_0001173101-mRNA-1"/>
    </source>
</evidence>
<dbReference type="AlphaFoldDB" id="A0A183T4A2"/>
<protein>
    <submittedName>
        <fullName evidence="3">Alba domain-containing protein</fullName>
    </submittedName>
</protein>
<sequence length="86" mass="9121">MVERPPNAGAVKKGDEALKKAKLELGTSVIRYHGWSSETGDPPTDEILEGVNSHVWQRDGIIQVGIPIDGGSEGSVVSVTVVLKTL</sequence>
<dbReference type="EMBL" id="UYSU01036428">
    <property type="protein sequence ID" value="VDL97685.1"/>
    <property type="molecule type" value="Genomic_DNA"/>
</dbReference>
<gene>
    <name evidence="1" type="ORF">SSLN_LOCUS11300</name>
</gene>
<evidence type="ECO:0000313" key="1">
    <source>
        <dbReference type="EMBL" id="VDL97685.1"/>
    </source>
</evidence>
<dbReference type="WBParaSite" id="SSLN_0001173101-mRNA-1">
    <property type="protein sequence ID" value="SSLN_0001173101-mRNA-1"/>
    <property type="gene ID" value="SSLN_0001173101"/>
</dbReference>
<reference evidence="3" key="1">
    <citation type="submission" date="2016-06" db="UniProtKB">
        <authorList>
            <consortium name="WormBaseParasite"/>
        </authorList>
    </citation>
    <scope>IDENTIFICATION</scope>
</reference>
<accession>A0A183T4A2</accession>
<organism evidence="3">
    <name type="scientific">Schistocephalus solidus</name>
    <name type="common">Tapeworm</name>
    <dbReference type="NCBI Taxonomy" id="70667"/>
    <lineage>
        <taxon>Eukaryota</taxon>
        <taxon>Metazoa</taxon>
        <taxon>Spiralia</taxon>
        <taxon>Lophotrochozoa</taxon>
        <taxon>Platyhelminthes</taxon>
        <taxon>Cestoda</taxon>
        <taxon>Eucestoda</taxon>
        <taxon>Diphyllobothriidea</taxon>
        <taxon>Diphyllobothriidae</taxon>
        <taxon>Schistocephalus</taxon>
    </lineage>
</organism>